<dbReference type="EMBL" id="CP015839">
    <property type="protein sequence ID" value="ANG64125.1"/>
    <property type="molecule type" value="Genomic_DNA"/>
</dbReference>
<reference evidence="1 2" key="2">
    <citation type="journal article" date="2018" name="Int. J. Syst. Evol. Microbiol.">
        <title>Marinobacterium aestuarii sp. nov., a benzene-degrading marine bacterium isolated from estuary sediment.</title>
        <authorList>
            <person name="Bae S.S."/>
            <person name="Jung J."/>
            <person name="Chung D."/>
            <person name="Baek K."/>
        </authorList>
    </citation>
    <scope>NUCLEOTIDE SEQUENCE [LARGE SCALE GENOMIC DNA]</scope>
    <source>
        <strain evidence="1 2">ST58-10</strain>
    </source>
</reference>
<gene>
    <name evidence="1" type="ORF">A8C75_17705</name>
</gene>
<dbReference type="GO" id="GO:0005737">
    <property type="term" value="C:cytoplasm"/>
    <property type="evidence" value="ECO:0007669"/>
    <property type="project" value="TreeGrafter"/>
</dbReference>
<dbReference type="GO" id="GO:0008684">
    <property type="term" value="F:2-oxopent-4-enoate hydratase activity"/>
    <property type="evidence" value="ECO:0007669"/>
    <property type="project" value="TreeGrafter"/>
</dbReference>
<dbReference type="STRING" id="1821621.A8C75_17705"/>
<dbReference type="KEGG" id="mars:A8C75_17705"/>
<dbReference type="PANTHER" id="PTHR30143:SF0">
    <property type="entry name" value="2-KETO-4-PENTENOATE HYDRATASE"/>
    <property type="match status" value="1"/>
</dbReference>
<dbReference type="PANTHER" id="PTHR30143">
    <property type="entry name" value="ACID HYDRATASE"/>
    <property type="match status" value="1"/>
</dbReference>
<dbReference type="Gene3D" id="3.90.850.10">
    <property type="entry name" value="Fumarylacetoacetase-like, C-terminal domain"/>
    <property type="match status" value="1"/>
</dbReference>
<protein>
    <submittedName>
        <fullName evidence="1">Uncharacterized protein</fullName>
    </submittedName>
</protein>
<dbReference type="InterPro" id="IPR036663">
    <property type="entry name" value="Fumarylacetoacetase_C_sf"/>
</dbReference>
<evidence type="ECO:0000313" key="2">
    <source>
        <dbReference type="Proteomes" id="UP000078070"/>
    </source>
</evidence>
<organism evidence="1 2">
    <name type="scientific">Marinobacterium aestuarii</name>
    <dbReference type="NCBI Taxonomy" id="1821621"/>
    <lineage>
        <taxon>Bacteria</taxon>
        <taxon>Pseudomonadati</taxon>
        <taxon>Pseudomonadota</taxon>
        <taxon>Gammaproteobacteria</taxon>
        <taxon>Oceanospirillales</taxon>
        <taxon>Oceanospirillaceae</taxon>
        <taxon>Marinobacterium</taxon>
    </lineage>
</organism>
<accession>A0A1A9F1U0</accession>
<dbReference type="AlphaFoldDB" id="A0A1A9F1U0"/>
<dbReference type="InterPro" id="IPR050772">
    <property type="entry name" value="Hydratase-Decarb/MhpD_sf"/>
</dbReference>
<name>A0A1A9F1U0_9GAMM</name>
<dbReference type="SUPFAM" id="SSF56529">
    <property type="entry name" value="FAH"/>
    <property type="match status" value="1"/>
</dbReference>
<keyword evidence="2" id="KW-1185">Reference proteome</keyword>
<proteinExistence type="predicted"/>
<dbReference type="Proteomes" id="UP000078070">
    <property type="component" value="Chromosome"/>
</dbReference>
<reference evidence="2" key="1">
    <citation type="submission" date="2016-05" db="EMBL/GenBank/DDBJ databases">
        <authorList>
            <person name="Baek K."/>
            <person name="Yang S.-J."/>
        </authorList>
    </citation>
    <scope>NUCLEOTIDE SEQUENCE [LARGE SCALE GENOMIC DNA]</scope>
    <source>
        <strain evidence="2">ST58-10</strain>
    </source>
</reference>
<sequence length="114" mass="12279">MVAAIEGVYVAIEVVDTRIKQWQTCAELWKLADNQINAALIIGSSVQDWRGLDPAKLAGELVVNGEVLVRGEGAHSVGDPMHLVHWTVMVFVEPGAEVVGRFEGVGEAKVSFPV</sequence>
<evidence type="ECO:0000313" key="1">
    <source>
        <dbReference type="EMBL" id="ANG64125.1"/>
    </source>
</evidence>